<accession>A0A0R2XE88</accession>
<feature type="transmembrane region" description="Helical" evidence="1">
    <location>
        <begin position="139"/>
        <end position="159"/>
    </location>
</feature>
<gene>
    <name evidence="2" type="ORF">ABS33_00065</name>
</gene>
<keyword evidence="1" id="KW-0812">Transmembrane</keyword>
<dbReference type="PANTHER" id="PTHR43471:SF12">
    <property type="entry name" value="HYPOTHETICAL MEMBRANE PROTEIN, CONSERVED"/>
    <property type="match status" value="1"/>
</dbReference>
<keyword evidence="1" id="KW-0472">Membrane</keyword>
<evidence type="ECO:0008006" key="4">
    <source>
        <dbReference type="Google" id="ProtNLM"/>
    </source>
</evidence>
<sequence>MTRALWILWKREVGAILHSPIAWVLMTCMALINGFSFSQCVAYLGQGVKEFTVMQIYFYIFHFWFLLIILVPILTMRLFSEEYKTGTIEMLLTAPVRDGDVILSKFFGVLFFYLLLWIPSLLGLAIFQLVTKQAVPVAWIPLGFSYLMVTLVGMMYLSIGLFASVLTRNQAVAAMISFTTIALLFFAGFLSYLVRDPGWREALSYIFTLEQMRSFSAGLFDSRPVVFYLSGTVFFLILTRQVMAGRRLKG</sequence>
<evidence type="ECO:0000313" key="2">
    <source>
        <dbReference type="EMBL" id="KRP34568.1"/>
    </source>
</evidence>
<dbReference type="GO" id="GO:0005886">
    <property type="term" value="C:plasma membrane"/>
    <property type="evidence" value="ECO:0007669"/>
    <property type="project" value="UniProtKB-SubCell"/>
</dbReference>
<feature type="transmembrane region" description="Helical" evidence="1">
    <location>
        <begin position="101"/>
        <end position="127"/>
    </location>
</feature>
<feature type="transmembrane region" description="Helical" evidence="1">
    <location>
        <begin position="21"/>
        <end position="44"/>
    </location>
</feature>
<dbReference type="Proteomes" id="UP000051220">
    <property type="component" value="Unassembled WGS sequence"/>
</dbReference>
<feature type="transmembrane region" description="Helical" evidence="1">
    <location>
        <begin position="56"/>
        <end position="80"/>
    </location>
</feature>
<reference evidence="2 3" key="1">
    <citation type="submission" date="2015-10" db="EMBL/GenBank/DDBJ databases">
        <title>Metagenome-Assembled Genomes uncover a global brackish microbiome.</title>
        <authorList>
            <person name="Hugerth L.W."/>
            <person name="Larsson J."/>
            <person name="Alneberg J."/>
            <person name="Lindh M.V."/>
            <person name="Legrand C."/>
            <person name="Pinhassi J."/>
            <person name="Andersson A.F."/>
        </authorList>
    </citation>
    <scope>NUCLEOTIDE SEQUENCE [LARGE SCALE GENOMIC DNA]</scope>
    <source>
        <strain evidence="2">BACL9 MAG-120924-bin69</strain>
    </source>
</reference>
<dbReference type="Pfam" id="PF12730">
    <property type="entry name" value="ABC2_membrane_4"/>
    <property type="match status" value="1"/>
</dbReference>
<dbReference type="GO" id="GO:0140359">
    <property type="term" value="F:ABC-type transporter activity"/>
    <property type="evidence" value="ECO:0007669"/>
    <property type="project" value="InterPro"/>
</dbReference>
<comment type="caution">
    <text evidence="2">The sequence shown here is derived from an EMBL/GenBank/DDBJ whole genome shotgun (WGS) entry which is preliminary data.</text>
</comment>
<dbReference type="EMBL" id="LIDN01000001">
    <property type="protein sequence ID" value="KRP34568.1"/>
    <property type="molecule type" value="Genomic_DNA"/>
</dbReference>
<organism evidence="2 3">
    <name type="scientific">Verrucomicrobia subdivision 6 bacterium BACL9 MAG-120924-bin69</name>
    <dbReference type="NCBI Taxonomy" id="1655635"/>
    <lineage>
        <taxon>Bacteria</taxon>
        <taxon>Pseudomonadati</taxon>
        <taxon>Verrucomicrobiota</taxon>
        <taxon>Verrucomicrobiia</taxon>
        <taxon>Verrucomicrobiales</taxon>
        <taxon>Verrucomicrobia subdivision 6</taxon>
    </lineage>
</organism>
<evidence type="ECO:0000256" key="1">
    <source>
        <dbReference type="SAM" id="Phobius"/>
    </source>
</evidence>
<evidence type="ECO:0000313" key="3">
    <source>
        <dbReference type="Proteomes" id="UP000051220"/>
    </source>
</evidence>
<feature type="transmembrane region" description="Helical" evidence="1">
    <location>
        <begin position="171"/>
        <end position="194"/>
    </location>
</feature>
<dbReference type="AlphaFoldDB" id="A0A0R2XE88"/>
<protein>
    <recommendedName>
        <fullName evidence="4">ABC transporter permease</fullName>
    </recommendedName>
</protein>
<dbReference type="PANTHER" id="PTHR43471">
    <property type="entry name" value="ABC TRANSPORTER PERMEASE"/>
    <property type="match status" value="1"/>
</dbReference>
<keyword evidence="1" id="KW-1133">Transmembrane helix</keyword>
<name>A0A0R2XE88_9BACT</name>
<proteinExistence type="predicted"/>
<feature type="transmembrane region" description="Helical" evidence="1">
    <location>
        <begin position="225"/>
        <end position="243"/>
    </location>
</feature>